<sequence length="98" mass="11121">MQLNDPRSAAVYIQKQRPVITGCLQQALRYTETASIWSTLECQQLLQQDQQLKQAWSLVLPNGSVAGIAGIPYELRKSTVEAYSEYMQLAERIAYLSR</sequence>
<dbReference type="Proteomes" id="UP000267535">
    <property type="component" value="Unassembled WGS sequence"/>
</dbReference>
<gene>
    <name evidence="1" type="ORF">EHS89_09185</name>
</gene>
<evidence type="ECO:0000313" key="2">
    <source>
        <dbReference type="Proteomes" id="UP000267535"/>
    </source>
</evidence>
<comment type="caution">
    <text evidence="1">The sequence shown here is derived from an EMBL/GenBank/DDBJ whole genome shotgun (WGS) entry which is preliminary data.</text>
</comment>
<reference evidence="1 2" key="1">
    <citation type="submission" date="2018-11" db="EMBL/GenBank/DDBJ databases">
        <title>The draft genome sequence of Amphritea balenae JAMM 1525T.</title>
        <authorList>
            <person name="Fang Z."/>
            <person name="Zhang Y."/>
            <person name="Han X."/>
        </authorList>
    </citation>
    <scope>NUCLEOTIDE SEQUENCE [LARGE SCALE GENOMIC DNA]</scope>
    <source>
        <strain evidence="1 2">JAMM 1525</strain>
    </source>
</reference>
<dbReference type="OrthoDB" id="6120536at2"/>
<dbReference type="AlphaFoldDB" id="A0A3P1SR17"/>
<proteinExistence type="predicted"/>
<accession>A0A3P1SR17</accession>
<evidence type="ECO:0000313" key="1">
    <source>
        <dbReference type="EMBL" id="RRC99661.1"/>
    </source>
</evidence>
<organism evidence="1 2">
    <name type="scientific">Amphritea balenae</name>
    <dbReference type="NCBI Taxonomy" id="452629"/>
    <lineage>
        <taxon>Bacteria</taxon>
        <taxon>Pseudomonadati</taxon>
        <taxon>Pseudomonadota</taxon>
        <taxon>Gammaproteobacteria</taxon>
        <taxon>Oceanospirillales</taxon>
        <taxon>Oceanospirillaceae</taxon>
        <taxon>Amphritea</taxon>
    </lineage>
</organism>
<keyword evidence="2" id="KW-1185">Reference proteome</keyword>
<dbReference type="EMBL" id="RQXV01000004">
    <property type="protein sequence ID" value="RRC99661.1"/>
    <property type="molecule type" value="Genomic_DNA"/>
</dbReference>
<name>A0A3P1SR17_9GAMM</name>
<protein>
    <submittedName>
        <fullName evidence="1">Uncharacterized protein</fullName>
    </submittedName>
</protein>